<dbReference type="SMART" id="SM00958">
    <property type="entry name" value="SecA_PP_bind"/>
    <property type="match status" value="1"/>
</dbReference>
<evidence type="ECO:0000256" key="2">
    <source>
        <dbReference type="ARBA" id="ARBA00004170"/>
    </source>
</evidence>
<dbReference type="GO" id="GO:0006605">
    <property type="term" value="P:protein targeting"/>
    <property type="evidence" value="ECO:0007669"/>
    <property type="project" value="UniProtKB-UniRule"/>
</dbReference>
<dbReference type="Gene3D" id="3.40.50.300">
    <property type="entry name" value="P-loop containing nucleotide triphosphate hydrolases"/>
    <property type="match status" value="3"/>
</dbReference>
<keyword evidence="7" id="KW-0997">Cell inner membrane</keyword>
<dbReference type="CDD" id="cd17928">
    <property type="entry name" value="DEXDc_SecA"/>
    <property type="match status" value="1"/>
</dbReference>
<comment type="catalytic activity">
    <reaction evidence="16">
        <text>ATP + H2O + cellular proteinSide 1 = ADP + phosphate + cellular proteinSide 2.</text>
        <dbReference type="EC" id="7.4.2.8"/>
    </reaction>
</comment>
<dbReference type="GO" id="GO:0046872">
    <property type="term" value="F:metal ion binding"/>
    <property type="evidence" value="ECO:0007669"/>
    <property type="project" value="UniProtKB-KW"/>
</dbReference>
<evidence type="ECO:0000259" key="19">
    <source>
        <dbReference type="PROSITE" id="PS51194"/>
    </source>
</evidence>
<evidence type="ECO:0000256" key="4">
    <source>
        <dbReference type="ARBA" id="ARBA00022448"/>
    </source>
</evidence>
<dbReference type="PATRIC" id="fig|1411148.3.peg.2453"/>
<gene>
    <name evidence="16 21" type="primary">secA</name>
    <name evidence="21" type="ORF">N425_14535</name>
</gene>
<dbReference type="GO" id="GO:0005829">
    <property type="term" value="C:cytosol"/>
    <property type="evidence" value="ECO:0007669"/>
    <property type="project" value="TreeGrafter"/>
</dbReference>
<dbReference type="PROSITE" id="PS51194">
    <property type="entry name" value="HELICASE_CTER"/>
    <property type="match status" value="1"/>
</dbReference>
<dbReference type="InterPro" id="IPR011130">
    <property type="entry name" value="SecA_preprotein_X-link_dom"/>
</dbReference>
<evidence type="ECO:0000256" key="6">
    <source>
        <dbReference type="ARBA" id="ARBA00022490"/>
    </source>
</evidence>
<sequence>MGFNEILTKLFGNKSQRDLKEITPYVDRVKAAYPAIQKLTDDELRTKTAEIRQHIQDYVAEDKKRIADLRQGIDEKELEEREAIWAEVDEIEKKIADQYEKVLDEVLPDVFAIVKDTARRFVEKEEITVTATDFDRDLATRHDFVRIDGDKAIYQNHWMAGGNEIKWDMIHYDVQLFGGVVLHKGKIAEMATGEGKTLVATLPVFLNALTGEGVHVVTVNDYLSKRDSEWMGPLYMFHGLSVDCIDKYQPNSDERRKAYLSDITFGTNNEFGFDYLRDNMAISPQDLVQRKHNYAIVDEVDSVLIDDARTPLIISGPVPKGEEQLFDEYRSKVETVVNAQKNLCTKLLTEAKQKMKSDDKKVQEEGSLLLFRSFKGLPKNKALIKFLSEPGIKTSMLKTEEFYMQDNMRNMHVVTDELYFVIDEKNNSIELTDKGLDLLTGNMEDPQFFVLPDIASELSQISNLPGSDAERQAKKDALLTNYSVKSERVHTINQLLKAYTLFEKDDQYVVIDGQVKIVDEQTGRIMEGRRYSDGLHQAIEAKERVKVEAATQTFATITLQNYFRMYHKLSGMTGTAETEAGELWNIYKLDVVVIPTNKPVVRQDMNDRIYKTKREKYNAVIDEIVRTRNEGRPSLVGTTSVEISELLSRMLSIRKIPHSVLNAKLHRREADIVAQAGQSALGTTTITDPDGTERTEERMLGTVTIATNMAGRGTDIKLSPDVRNAGGLAIIGTERHESRRVDRQLRGRAGRQGDPGSSVFFISLEDNLMRLFASERVAKAMDMFGHKEGDVLEAGMLNKSVERAQKKVEENNFGIRKRLLEYDDVMNSQRNVIYTRRRHALMGERIGLDVMNTLYDATVALVEQARDGGDFDSFKLELFRTFALECPVTEDTFREAKTDALTDQVFKAVMEQYKRRMERMAQVADPVIRQVYENQGAMYENIMIPVTDGKRMYNVSCNLKEAYDTHSRAIVKAFQKAVTLLTIDEAWKEHLRDMDDLRQSVQNASYENKDPLLIYKLEAYNLFKTMVETMNRKTVAILMRGQIPVQEAPDEERQAAPEVRQAVPERRTDMSRYRTEKDDADAAPRSADSEGTQPQPPAGPAPRQPQEPVRVEKKVGRNDPCPCGSGKKYKNCHGRGL</sequence>
<feature type="domain" description="SecA family profile" evidence="20">
    <location>
        <begin position="4"/>
        <end position="793"/>
    </location>
</feature>
<comment type="function">
    <text evidence="16">Part of the Sec protein translocase complex. Interacts with the SecYEG preprotein conducting channel. Has a central role in coupling the hydrolysis of ATP to the transfer of proteins into and across the cell membrane, serving as an ATP-driven molecular motor driving the stepwise translocation of polypeptide chains across the membrane.</text>
</comment>
<dbReference type="PANTHER" id="PTHR30612">
    <property type="entry name" value="SECA INNER MEMBRANE COMPONENT OF SEC PROTEIN SECRETION SYSTEM"/>
    <property type="match status" value="1"/>
</dbReference>
<dbReference type="InterPro" id="IPR014001">
    <property type="entry name" value="Helicase_ATP-bd"/>
</dbReference>
<dbReference type="GO" id="GO:0017038">
    <property type="term" value="P:protein import"/>
    <property type="evidence" value="ECO:0007669"/>
    <property type="project" value="InterPro"/>
</dbReference>
<dbReference type="Pfam" id="PF02810">
    <property type="entry name" value="SEC-C"/>
    <property type="match status" value="1"/>
</dbReference>
<keyword evidence="14 16" id="KW-0811">Translocation</keyword>
<evidence type="ECO:0000256" key="17">
    <source>
        <dbReference type="SAM" id="MobiDB-lite"/>
    </source>
</evidence>
<dbReference type="FunFam" id="3.90.1440.10:FF:000005">
    <property type="entry name" value="Protein translocase subunit SecA"/>
    <property type="match status" value="1"/>
</dbReference>
<dbReference type="HAMAP" id="MF_01382">
    <property type="entry name" value="SecA"/>
    <property type="match status" value="1"/>
</dbReference>
<dbReference type="GO" id="GO:0005524">
    <property type="term" value="F:ATP binding"/>
    <property type="evidence" value="ECO:0007669"/>
    <property type="project" value="UniProtKB-UniRule"/>
</dbReference>
<dbReference type="Gene3D" id="3.90.1440.10">
    <property type="entry name" value="SecA, preprotein cross-linking domain"/>
    <property type="match status" value="1"/>
</dbReference>
<dbReference type="Pfam" id="PF07516">
    <property type="entry name" value="SecA_SW"/>
    <property type="match status" value="1"/>
</dbReference>
<dbReference type="Proteomes" id="UP000018837">
    <property type="component" value="Unassembled WGS sequence"/>
</dbReference>
<dbReference type="AlphaFoldDB" id="W2BZX2"/>
<feature type="compositionally biased region" description="Basic residues" evidence="17">
    <location>
        <begin position="1127"/>
        <end position="1137"/>
    </location>
</feature>
<dbReference type="PROSITE" id="PS51192">
    <property type="entry name" value="HELICASE_ATP_BIND_1"/>
    <property type="match status" value="1"/>
</dbReference>
<comment type="subcellular location">
    <subcellularLocation>
        <location evidence="16">Cell membrane</location>
        <topology evidence="16">Peripheral membrane protein</topology>
        <orientation evidence="16">Cytoplasmic side</orientation>
    </subcellularLocation>
    <subcellularLocation>
        <location evidence="16">Cytoplasm</location>
    </subcellularLocation>
    <subcellularLocation>
        <location evidence="2">Membrane</location>
        <topology evidence="2">Peripheral membrane protein</topology>
    </subcellularLocation>
    <text evidence="16">Distribution is 50-50.</text>
</comment>
<keyword evidence="15 16" id="KW-0472">Membrane</keyword>
<evidence type="ECO:0000259" key="18">
    <source>
        <dbReference type="PROSITE" id="PS51192"/>
    </source>
</evidence>
<accession>W2BZX2</accession>
<dbReference type="InterPro" id="IPR011115">
    <property type="entry name" value="SecA_DEAD"/>
</dbReference>
<dbReference type="GO" id="GO:0008564">
    <property type="term" value="F:protein-exporting ATPase activity"/>
    <property type="evidence" value="ECO:0007669"/>
    <property type="project" value="UniProtKB-EC"/>
</dbReference>
<dbReference type="PRINTS" id="PR00906">
    <property type="entry name" value="SECA"/>
</dbReference>
<evidence type="ECO:0000256" key="5">
    <source>
        <dbReference type="ARBA" id="ARBA00022475"/>
    </source>
</evidence>
<dbReference type="GO" id="GO:0043952">
    <property type="term" value="P:protein transport by the Sec complex"/>
    <property type="evidence" value="ECO:0007669"/>
    <property type="project" value="TreeGrafter"/>
</dbReference>
<evidence type="ECO:0000256" key="14">
    <source>
        <dbReference type="ARBA" id="ARBA00023010"/>
    </source>
</evidence>
<feature type="binding site" evidence="16">
    <location>
        <position position="175"/>
    </location>
    <ligand>
        <name>ATP</name>
        <dbReference type="ChEBI" id="CHEBI:30616"/>
    </ligand>
</feature>
<dbReference type="PROSITE" id="PS01312">
    <property type="entry name" value="SECA"/>
    <property type="match status" value="1"/>
</dbReference>
<dbReference type="SMART" id="SM00957">
    <property type="entry name" value="SecA_DEAD"/>
    <property type="match status" value="1"/>
</dbReference>
<feature type="domain" description="Helicase ATP-binding" evidence="18">
    <location>
        <begin position="177"/>
        <end position="336"/>
    </location>
</feature>
<keyword evidence="12 16" id="KW-0653">Protein transport</keyword>
<dbReference type="GO" id="GO:0005886">
    <property type="term" value="C:plasma membrane"/>
    <property type="evidence" value="ECO:0007669"/>
    <property type="project" value="UniProtKB-SubCell"/>
</dbReference>
<feature type="binding site" evidence="16">
    <location>
        <position position="715"/>
    </location>
    <ligand>
        <name>ATP</name>
        <dbReference type="ChEBI" id="CHEBI:30616"/>
    </ligand>
</feature>
<comment type="cofactor">
    <cofactor evidence="1">
        <name>Zn(2+)</name>
        <dbReference type="ChEBI" id="CHEBI:29105"/>
    </cofactor>
</comment>
<organism evidence="21 22">
    <name type="scientific">Tannerella sp. oral taxon BU063 isolate Cell 2</name>
    <dbReference type="NCBI Taxonomy" id="1411148"/>
    <lineage>
        <taxon>Bacteria</taxon>
        <taxon>Pseudomonadati</taxon>
        <taxon>Bacteroidota</taxon>
        <taxon>Bacteroidia</taxon>
        <taxon>Bacteroidales</taxon>
        <taxon>Tannerellaceae</taxon>
        <taxon>Tannerella</taxon>
    </lineage>
</organism>
<dbReference type="Pfam" id="PF21090">
    <property type="entry name" value="P-loop_SecA"/>
    <property type="match status" value="2"/>
</dbReference>
<dbReference type="EC" id="7.4.2.8" evidence="16"/>
<evidence type="ECO:0000256" key="15">
    <source>
        <dbReference type="ARBA" id="ARBA00023136"/>
    </source>
</evidence>
<evidence type="ECO:0000259" key="20">
    <source>
        <dbReference type="PROSITE" id="PS51196"/>
    </source>
</evidence>
<evidence type="ECO:0000256" key="12">
    <source>
        <dbReference type="ARBA" id="ARBA00022927"/>
    </source>
</evidence>
<dbReference type="Pfam" id="PF01043">
    <property type="entry name" value="SecA_PP_bind"/>
    <property type="match status" value="1"/>
</dbReference>
<dbReference type="PANTHER" id="PTHR30612:SF0">
    <property type="entry name" value="CHLOROPLAST PROTEIN-TRANSPORTING ATPASE"/>
    <property type="match status" value="1"/>
</dbReference>
<dbReference type="NCBIfam" id="NF009536">
    <property type="entry name" value="PRK12901.1"/>
    <property type="match status" value="1"/>
</dbReference>
<comment type="caution">
    <text evidence="21">The sequence shown here is derived from an EMBL/GenBank/DDBJ whole genome shotgun (WGS) entry which is preliminary data.</text>
</comment>
<dbReference type="InterPro" id="IPR036266">
    <property type="entry name" value="SecA_Wing/Scaffold_sf"/>
</dbReference>
<evidence type="ECO:0000256" key="9">
    <source>
        <dbReference type="ARBA" id="ARBA00022741"/>
    </source>
</evidence>
<dbReference type="PROSITE" id="PS51196">
    <property type="entry name" value="SECA_MOTOR_DEAD"/>
    <property type="match status" value="1"/>
</dbReference>
<dbReference type="InterPro" id="IPR011116">
    <property type="entry name" value="SecA_Wing/Scaffold"/>
</dbReference>
<evidence type="ECO:0000256" key="16">
    <source>
        <dbReference type="HAMAP-Rule" id="MF_01382"/>
    </source>
</evidence>
<dbReference type="SUPFAM" id="SSF81767">
    <property type="entry name" value="Pre-protein crosslinking domain of SecA"/>
    <property type="match status" value="1"/>
</dbReference>
<dbReference type="InterPro" id="IPR020937">
    <property type="entry name" value="SecA_CS"/>
</dbReference>
<dbReference type="GO" id="GO:0031522">
    <property type="term" value="C:cell envelope Sec protein transport complex"/>
    <property type="evidence" value="ECO:0007669"/>
    <property type="project" value="TreeGrafter"/>
</dbReference>
<evidence type="ECO:0000256" key="10">
    <source>
        <dbReference type="ARBA" id="ARBA00022833"/>
    </source>
</evidence>
<dbReference type="FunFam" id="3.40.50.300:FF:000246">
    <property type="entry name" value="Preprotein translocase subunit SecA"/>
    <property type="match status" value="1"/>
</dbReference>
<dbReference type="InterPro" id="IPR044722">
    <property type="entry name" value="SecA_SF2_C"/>
</dbReference>
<dbReference type="CDD" id="cd18803">
    <property type="entry name" value="SF2_C_secA"/>
    <property type="match status" value="1"/>
</dbReference>
<dbReference type="InterPro" id="IPR001650">
    <property type="entry name" value="Helicase_C-like"/>
</dbReference>
<evidence type="ECO:0000256" key="13">
    <source>
        <dbReference type="ARBA" id="ARBA00022967"/>
    </source>
</evidence>
<comment type="subunit">
    <text evidence="16">Monomer and homodimer. Part of the essential Sec protein translocation apparatus which comprises SecA, SecYEG and auxiliary proteins SecDF. Other proteins may also be involved.</text>
</comment>
<keyword evidence="4 16" id="KW-0813">Transport</keyword>
<feature type="compositionally biased region" description="Pro residues" evidence="17">
    <location>
        <begin position="1094"/>
        <end position="1105"/>
    </location>
</feature>
<dbReference type="GO" id="GO:0065002">
    <property type="term" value="P:intracellular protein transmembrane transport"/>
    <property type="evidence" value="ECO:0007669"/>
    <property type="project" value="UniProtKB-UniRule"/>
</dbReference>
<dbReference type="InterPro" id="IPR027417">
    <property type="entry name" value="P-loop_NTPase"/>
</dbReference>
<evidence type="ECO:0000256" key="3">
    <source>
        <dbReference type="ARBA" id="ARBA00007650"/>
    </source>
</evidence>
<dbReference type="SUPFAM" id="SSF81886">
    <property type="entry name" value="Helical scaffold and wing domains of SecA"/>
    <property type="match status" value="1"/>
</dbReference>
<evidence type="ECO:0000313" key="21">
    <source>
        <dbReference type="EMBL" id="ETK00524.1"/>
    </source>
</evidence>
<evidence type="ECO:0000313" key="22">
    <source>
        <dbReference type="Proteomes" id="UP000018837"/>
    </source>
</evidence>
<keyword evidence="11 16" id="KW-0067">ATP-binding</keyword>
<dbReference type="SUPFAM" id="SSF52540">
    <property type="entry name" value="P-loop containing nucleoside triphosphate hydrolases"/>
    <property type="match status" value="2"/>
</dbReference>
<evidence type="ECO:0000256" key="11">
    <source>
        <dbReference type="ARBA" id="ARBA00022840"/>
    </source>
</evidence>
<feature type="region of interest" description="Disordered" evidence="17">
    <location>
        <begin position="1048"/>
        <end position="1137"/>
    </location>
</feature>
<keyword evidence="5 16" id="KW-1003">Cell membrane</keyword>
<keyword evidence="13 16" id="KW-1278">Translocase</keyword>
<evidence type="ECO:0000256" key="7">
    <source>
        <dbReference type="ARBA" id="ARBA00022519"/>
    </source>
</evidence>
<dbReference type="InterPro" id="IPR000185">
    <property type="entry name" value="SecA"/>
</dbReference>
<dbReference type="InterPro" id="IPR036670">
    <property type="entry name" value="SecA_X-link_sf"/>
</dbReference>
<name>W2BZX2_9BACT</name>
<dbReference type="Gene3D" id="1.10.3060.10">
    <property type="entry name" value="Helical scaffold and wing domains of SecA"/>
    <property type="match status" value="1"/>
</dbReference>
<keyword evidence="6 16" id="KW-0963">Cytoplasm</keyword>
<feature type="binding site" evidence="16">
    <location>
        <begin position="193"/>
        <end position="197"/>
    </location>
    <ligand>
        <name>ATP</name>
        <dbReference type="ChEBI" id="CHEBI:30616"/>
    </ligand>
</feature>
<reference evidence="21 22" key="1">
    <citation type="submission" date="2013-11" db="EMBL/GenBank/DDBJ databases">
        <title>Single cell genomics of uncultured Tannerella BU063 (oral taxon 286).</title>
        <authorList>
            <person name="Beall C.J."/>
            <person name="Campbell A.G."/>
            <person name="Griffen A.L."/>
            <person name="Podar M."/>
            <person name="Leys E.J."/>
        </authorList>
    </citation>
    <scope>NUCLEOTIDE SEQUENCE [LARGE SCALE GENOMIC DNA]</scope>
    <source>
        <strain evidence="21">Cell 2</strain>
    </source>
</reference>
<keyword evidence="9 16" id="KW-0547">Nucleotide-binding</keyword>
<keyword evidence="8" id="KW-0479">Metal-binding</keyword>
<proteinExistence type="inferred from homology"/>
<evidence type="ECO:0000256" key="1">
    <source>
        <dbReference type="ARBA" id="ARBA00001947"/>
    </source>
</evidence>
<dbReference type="FunFam" id="3.40.50.300:FF:000429">
    <property type="entry name" value="Preprotein translocase subunit SecA"/>
    <property type="match status" value="1"/>
</dbReference>
<dbReference type="Pfam" id="PF07517">
    <property type="entry name" value="SecA_DEAD"/>
    <property type="match status" value="1"/>
</dbReference>
<dbReference type="EMBL" id="AYUF01000501">
    <property type="protein sequence ID" value="ETK00524.1"/>
    <property type="molecule type" value="Genomic_DNA"/>
</dbReference>
<feature type="compositionally biased region" description="Basic and acidic residues" evidence="17">
    <location>
        <begin position="1063"/>
        <end position="1082"/>
    </location>
</feature>
<evidence type="ECO:0000256" key="8">
    <source>
        <dbReference type="ARBA" id="ARBA00022723"/>
    </source>
</evidence>
<dbReference type="InterPro" id="IPR004027">
    <property type="entry name" value="SEC_C_motif"/>
</dbReference>
<dbReference type="InterPro" id="IPR014018">
    <property type="entry name" value="SecA_motor_DEAD"/>
</dbReference>
<protein>
    <recommendedName>
        <fullName evidence="16">Protein translocase subunit SecA</fullName>
        <ecNumber evidence="16">7.4.2.8</ecNumber>
    </recommendedName>
</protein>
<keyword evidence="10" id="KW-0862">Zinc</keyword>
<comment type="similarity">
    <text evidence="3 16">Belongs to the SecA family.</text>
</comment>
<feature type="domain" description="Helicase C-terminal" evidence="19">
    <location>
        <begin position="604"/>
        <end position="809"/>
    </location>
</feature>